<proteinExistence type="predicted"/>
<dbReference type="EMBL" id="AFBI03000010">
    <property type="protein sequence ID" value="EJW05096.1"/>
    <property type="molecule type" value="Genomic_DNA"/>
</dbReference>
<dbReference type="PROSITE" id="PS50896">
    <property type="entry name" value="LISH"/>
    <property type="match status" value="1"/>
</dbReference>
<gene>
    <name evidence="1" type="ORF">EDEG_00809</name>
</gene>
<dbReference type="HOGENOM" id="CLU_1204743_0_0_1"/>
<reference evidence="2" key="2">
    <citation type="submission" date="2015-07" db="EMBL/GenBank/DDBJ databases">
        <title>Contrasting host-pathogen interactions and genome evolution in two generalist and specialist microsporidian pathogens of mosquitoes.</title>
        <authorList>
            <consortium name="The Broad Institute Genomics Platform"/>
            <consortium name="The Broad Institute Genome Sequencing Center for Infectious Disease"/>
            <person name="Cuomo C.A."/>
            <person name="Sanscrainte N.D."/>
            <person name="Goldberg J.M."/>
            <person name="Heiman D."/>
            <person name="Young S."/>
            <person name="Zeng Q."/>
            <person name="Becnel J.J."/>
            <person name="Birren B.W."/>
        </authorList>
    </citation>
    <scope>NUCLEOTIDE SEQUENCE [LARGE SCALE GENOMIC DNA]</scope>
    <source>
        <strain evidence="2">USNM 41457</strain>
    </source>
</reference>
<evidence type="ECO:0000313" key="2">
    <source>
        <dbReference type="Proteomes" id="UP000003163"/>
    </source>
</evidence>
<dbReference type="VEuPathDB" id="MicrosporidiaDB:EDEG_00809"/>
<dbReference type="SMART" id="SM00667">
    <property type="entry name" value="LisH"/>
    <property type="match status" value="1"/>
</dbReference>
<dbReference type="InParanoid" id="J9DBJ8"/>
<dbReference type="InterPro" id="IPR006594">
    <property type="entry name" value="LisH"/>
</dbReference>
<organism evidence="1 2">
    <name type="scientific">Edhazardia aedis (strain USNM 41457)</name>
    <name type="common">Microsporidian parasite</name>
    <dbReference type="NCBI Taxonomy" id="1003232"/>
    <lineage>
        <taxon>Eukaryota</taxon>
        <taxon>Fungi</taxon>
        <taxon>Fungi incertae sedis</taxon>
        <taxon>Microsporidia</taxon>
        <taxon>Edhazardia</taxon>
    </lineage>
</organism>
<accession>J9DBJ8</accession>
<protein>
    <submittedName>
        <fullName evidence="1">Uncharacterized protein</fullName>
    </submittedName>
</protein>
<comment type="caution">
    <text evidence="1">The sequence shown here is derived from an EMBL/GenBank/DDBJ whole genome shotgun (WGS) entry which is preliminary data.</text>
</comment>
<dbReference type="OrthoDB" id="2196386at2759"/>
<dbReference type="Pfam" id="PF08513">
    <property type="entry name" value="LisH"/>
    <property type="match status" value="1"/>
</dbReference>
<dbReference type="AlphaFoldDB" id="J9DBJ8"/>
<keyword evidence="2" id="KW-1185">Reference proteome</keyword>
<evidence type="ECO:0000313" key="1">
    <source>
        <dbReference type="EMBL" id="EJW05096.1"/>
    </source>
</evidence>
<reference evidence="1 2" key="1">
    <citation type="submission" date="2011-08" db="EMBL/GenBank/DDBJ databases">
        <authorList>
            <person name="Liu Z.J."/>
            <person name="Shi F.L."/>
            <person name="Lu J.Q."/>
            <person name="Li M."/>
            <person name="Wang Z.L."/>
        </authorList>
    </citation>
    <scope>NUCLEOTIDE SEQUENCE [LARGE SCALE GENOMIC DNA]</scope>
    <source>
        <strain evidence="1 2">USNM 41457</strain>
    </source>
</reference>
<dbReference type="Gene3D" id="1.20.960.30">
    <property type="match status" value="1"/>
</dbReference>
<name>J9DBJ8_EDHAE</name>
<sequence length="230" mass="27067">MIKLCKLDINNLIINYLSDEGYSHTLFTFKNEIKSIENVNFTFKLKDIIAKGLQFIYLEKHIKNGKFYECRSEFTLNSEHFCILNDDFSSDYEDAITNFNKTKAQVDCNKEKLFFENHESKEKEFLSLENEFTENVNELEAGKNECENSNKNNCKNSNLFANEEDIKKNAEKNEENLCFSKELNELALEKQKIDFNKLNKKKNYTKSQITQNLSVGNSQKRLKKSIREKK</sequence>
<dbReference type="Proteomes" id="UP000003163">
    <property type="component" value="Unassembled WGS sequence"/>
</dbReference>